<sequence length="235" mass="26589">MVFVPMDSLFHKRGLHRIHFPHALTRLLIPFLERRQGLFCFNRSMTNICIGPLCIPLQALVPFLFILFRIGVAWFKTNVLKTLSPEEKALAELPPPPAVVERKWVDPSIVHITDAAHLERIKREAMGAGVPVVIDFTAGWCGPCRTIAPLFEELSQQYDACFVKVDIDEADDVALTYKVRSMPTFVFLRIVGDQIEEVRFSGCNKIKLEGLVKAMCAAVVKGEVRETNEENKKKK</sequence>
<dbReference type="InterPro" id="IPR017937">
    <property type="entry name" value="Thioredoxin_CS"/>
</dbReference>
<comment type="caution">
    <text evidence="3">The sequence shown here is derived from an EMBL/GenBank/DDBJ whole genome shotgun (WGS) entry which is preliminary data.</text>
</comment>
<evidence type="ECO:0000313" key="3">
    <source>
        <dbReference type="EMBL" id="EWM23532.1"/>
    </source>
</evidence>
<dbReference type="PROSITE" id="PS51352">
    <property type="entry name" value="THIOREDOXIN_2"/>
    <property type="match status" value="1"/>
</dbReference>
<dbReference type="CDD" id="cd02947">
    <property type="entry name" value="TRX_family"/>
    <property type="match status" value="1"/>
</dbReference>
<proteinExistence type="predicted"/>
<accession>W7TBC8</accession>
<dbReference type="Pfam" id="PF00085">
    <property type="entry name" value="Thioredoxin"/>
    <property type="match status" value="1"/>
</dbReference>
<dbReference type="AlphaFoldDB" id="W7TBC8"/>
<evidence type="ECO:0000259" key="2">
    <source>
        <dbReference type="PROSITE" id="PS51352"/>
    </source>
</evidence>
<evidence type="ECO:0000313" key="4">
    <source>
        <dbReference type="Proteomes" id="UP000019335"/>
    </source>
</evidence>
<dbReference type="Gene3D" id="3.40.30.10">
    <property type="entry name" value="Glutaredoxin"/>
    <property type="match status" value="1"/>
</dbReference>
<evidence type="ECO:0000256" key="1">
    <source>
        <dbReference type="ARBA" id="ARBA00023157"/>
    </source>
</evidence>
<keyword evidence="4" id="KW-1185">Reference proteome</keyword>
<dbReference type="InterPro" id="IPR036249">
    <property type="entry name" value="Thioredoxin-like_sf"/>
</dbReference>
<protein>
    <submittedName>
        <fullName evidence="3">Thioredoxin</fullName>
    </submittedName>
</protein>
<name>W7TBC8_9STRA</name>
<reference evidence="3 4" key="1">
    <citation type="journal article" date="2014" name="Mol. Plant">
        <title>Chromosome Scale Genome Assembly and Transcriptome Profiling of Nannochloropsis gaditana in Nitrogen Depletion.</title>
        <authorList>
            <person name="Corteggiani Carpinelli E."/>
            <person name="Telatin A."/>
            <person name="Vitulo N."/>
            <person name="Forcato C."/>
            <person name="D'Angelo M."/>
            <person name="Schiavon R."/>
            <person name="Vezzi A."/>
            <person name="Giacometti G.M."/>
            <person name="Morosinotto T."/>
            <person name="Valle G."/>
        </authorList>
    </citation>
    <scope>NUCLEOTIDE SEQUENCE [LARGE SCALE GENOMIC DNA]</scope>
    <source>
        <strain evidence="3 4">B-31</strain>
    </source>
</reference>
<dbReference type="EMBL" id="AZIL01001589">
    <property type="protein sequence ID" value="EWM23532.1"/>
    <property type="molecule type" value="Genomic_DNA"/>
</dbReference>
<dbReference type="Proteomes" id="UP000019335">
    <property type="component" value="Chromosome 16"/>
</dbReference>
<dbReference type="InterPro" id="IPR013766">
    <property type="entry name" value="Thioredoxin_domain"/>
</dbReference>
<dbReference type="OrthoDB" id="2121326at2759"/>
<dbReference type="PROSITE" id="PS00194">
    <property type="entry name" value="THIOREDOXIN_1"/>
    <property type="match status" value="1"/>
</dbReference>
<feature type="domain" description="Thioredoxin" evidence="2">
    <location>
        <begin position="90"/>
        <end position="220"/>
    </location>
</feature>
<dbReference type="PRINTS" id="PR00421">
    <property type="entry name" value="THIOREDOXIN"/>
</dbReference>
<organism evidence="3 4">
    <name type="scientific">Nannochloropsis gaditana</name>
    <dbReference type="NCBI Taxonomy" id="72520"/>
    <lineage>
        <taxon>Eukaryota</taxon>
        <taxon>Sar</taxon>
        <taxon>Stramenopiles</taxon>
        <taxon>Ochrophyta</taxon>
        <taxon>Eustigmatophyceae</taxon>
        <taxon>Eustigmatales</taxon>
        <taxon>Monodopsidaceae</taxon>
        <taxon>Nannochloropsis</taxon>
    </lineage>
</organism>
<dbReference type="PANTHER" id="PTHR46115">
    <property type="entry name" value="THIOREDOXIN-LIKE PROTEIN 1"/>
    <property type="match status" value="1"/>
</dbReference>
<dbReference type="SUPFAM" id="SSF52833">
    <property type="entry name" value="Thioredoxin-like"/>
    <property type="match status" value="1"/>
</dbReference>
<keyword evidence="1" id="KW-1015">Disulfide bond</keyword>
<gene>
    <name evidence="3" type="ORF">Naga_100416g4</name>
</gene>